<feature type="region of interest" description="Disordered" evidence="1">
    <location>
        <begin position="1"/>
        <end position="33"/>
    </location>
</feature>
<gene>
    <name evidence="2" type="ORF">HALLA_14975</name>
</gene>
<evidence type="ECO:0000313" key="2">
    <source>
        <dbReference type="EMBL" id="AHG01064.1"/>
    </source>
</evidence>
<keyword evidence="3" id="KW-1185">Reference proteome</keyword>
<evidence type="ECO:0000256" key="1">
    <source>
        <dbReference type="SAM" id="MobiDB-lite"/>
    </source>
</evidence>
<dbReference type="Proteomes" id="UP000019024">
    <property type="component" value="Chromosome"/>
</dbReference>
<reference evidence="2 3" key="1">
    <citation type="submission" date="2014-01" db="EMBL/GenBank/DDBJ databases">
        <authorList>
            <consortium name="DOE Joint Genome Institute"/>
            <person name="Anderson I."/>
            <person name="Huntemann M."/>
            <person name="Han J."/>
            <person name="Chen A."/>
            <person name="Kyrpides N."/>
            <person name="Mavromatis K."/>
            <person name="Markowitz V."/>
            <person name="Palaniappan K."/>
            <person name="Ivanova N."/>
            <person name="Schaumberg A."/>
            <person name="Pati A."/>
            <person name="Liolios K."/>
            <person name="Nordberg H.P."/>
            <person name="Cantor M.N."/>
            <person name="Hua S.X."/>
            <person name="Woyke T."/>
        </authorList>
    </citation>
    <scope>NUCLEOTIDE SEQUENCE [LARGE SCALE GENOMIC DNA]</scope>
    <source>
        <strain evidence="2 3">XH-48</strain>
    </source>
</reference>
<accession>W0JR32</accession>
<dbReference type="KEGG" id="hlr:HALLA_14975"/>
<dbReference type="HOGENOM" id="CLU_3379871_0_0_2"/>
<sequence>MGVSLDRFRHHSSSRDVLDGGFQATDTLSERSR</sequence>
<organism evidence="2 3">
    <name type="scientific">Halostagnicola larsenii XH-48</name>
    <dbReference type="NCBI Taxonomy" id="797299"/>
    <lineage>
        <taxon>Archaea</taxon>
        <taxon>Methanobacteriati</taxon>
        <taxon>Methanobacteriota</taxon>
        <taxon>Stenosarchaea group</taxon>
        <taxon>Halobacteria</taxon>
        <taxon>Halobacteriales</taxon>
        <taxon>Natrialbaceae</taxon>
        <taxon>Halostagnicola</taxon>
    </lineage>
</organism>
<dbReference type="EMBL" id="CP007055">
    <property type="protein sequence ID" value="AHG01064.1"/>
    <property type="molecule type" value="Genomic_DNA"/>
</dbReference>
<dbReference type="AlphaFoldDB" id="W0JR32"/>
<proteinExistence type="predicted"/>
<evidence type="ECO:0000313" key="3">
    <source>
        <dbReference type="Proteomes" id="UP000019024"/>
    </source>
</evidence>
<name>W0JR32_9EURY</name>
<protein>
    <submittedName>
        <fullName evidence="2">Uncharacterized protein</fullName>
    </submittedName>
</protein>